<proteinExistence type="predicted"/>
<gene>
    <name evidence="2" type="ORF">NGAL_HAMBI1145_29340</name>
</gene>
<accession>A0A0T7FKU4</accession>
<name>A0A0T7FKU4_NEOGA</name>
<feature type="transmembrane region" description="Helical" evidence="1">
    <location>
        <begin position="74"/>
        <end position="95"/>
    </location>
</feature>
<keyword evidence="1" id="KW-0472">Membrane</keyword>
<evidence type="ECO:0000313" key="2">
    <source>
        <dbReference type="EMBL" id="CDZ35616.1"/>
    </source>
</evidence>
<dbReference type="Proteomes" id="UP000046176">
    <property type="component" value="Unassembled WGS sequence"/>
</dbReference>
<keyword evidence="1" id="KW-0812">Transmembrane</keyword>
<sequence length="135" mass="14292">MAALGDKIADKALDYLIAGAVWIAGTLLPGVVGAHVIEDPFYHAGWLQENRAWIILFFITWLVSTSLALRLGGLLVVSLLGVVSAIVFAVFYGGATAMSDGWQVALWVNHGVAYSLLPAIVTGWVVLALKSTGVL</sequence>
<evidence type="ECO:0000313" key="3">
    <source>
        <dbReference type="Proteomes" id="UP000046176"/>
    </source>
</evidence>
<dbReference type="AlphaFoldDB" id="A0A0T7FKU4"/>
<dbReference type="RefSeq" id="WP_046667054.1">
    <property type="nucleotide sequence ID" value="NZ_CCRH01000007.1"/>
</dbReference>
<feature type="transmembrane region" description="Helical" evidence="1">
    <location>
        <begin position="12"/>
        <end position="32"/>
    </location>
</feature>
<evidence type="ECO:0000256" key="1">
    <source>
        <dbReference type="SAM" id="Phobius"/>
    </source>
</evidence>
<protein>
    <submittedName>
        <fullName evidence="2">Uncharacterized protein</fullName>
    </submittedName>
</protein>
<keyword evidence="1" id="KW-1133">Transmembrane helix</keyword>
<dbReference type="OrthoDB" id="9949673at2"/>
<feature type="transmembrane region" description="Helical" evidence="1">
    <location>
        <begin position="52"/>
        <end position="69"/>
    </location>
</feature>
<organism evidence="2 3">
    <name type="scientific">Neorhizobium galegae bv. officinalis</name>
    <dbReference type="NCBI Taxonomy" id="323656"/>
    <lineage>
        <taxon>Bacteria</taxon>
        <taxon>Pseudomonadati</taxon>
        <taxon>Pseudomonadota</taxon>
        <taxon>Alphaproteobacteria</taxon>
        <taxon>Hyphomicrobiales</taxon>
        <taxon>Rhizobiaceae</taxon>
        <taxon>Rhizobium/Agrobacterium group</taxon>
        <taxon>Neorhizobium</taxon>
    </lineage>
</organism>
<reference evidence="2 3" key="1">
    <citation type="submission" date="2014-08" db="EMBL/GenBank/DDBJ databases">
        <authorList>
            <person name="Chen Y.-H."/>
        </authorList>
    </citation>
    <scope>NUCLEOTIDE SEQUENCE [LARGE SCALE GENOMIC DNA]</scope>
</reference>
<dbReference type="EMBL" id="CCRH01000007">
    <property type="protein sequence ID" value="CDZ35616.1"/>
    <property type="molecule type" value="Genomic_DNA"/>
</dbReference>
<feature type="transmembrane region" description="Helical" evidence="1">
    <location>
        <begin position="107"/>
        <end position="129"/>
    </location>
</feature>